<dbReference type="Proteomes" id="UP000008229">
    <property type="component" value="Chromosome"/>
</dbReference>
<proteinExistence type="predicted"/>
<name>D3F9P2_CONWI</name>
<protein>
    <submittedName>
        <fullName evidence="2">Cupin 2 conserved barrel domain protein</fullName>
    </submittedName>
</protein>
<feature type="signal peptide" evidence="1">
    <location>
        <begin position="1"/>
        <end position="28"/>
    </location>
</feature>
<dbReference type="EMBL" id="CP001854">
    <property type="protein sequence ID" value="ADB51104.1"/>
    <property type="molecule type" value="Genomic_DNA"/>
</dbReference>
<evidence type="ECO:0000313" key="2">
    <source>
        <dbReference type="EMBL" id="ADB51104.1"/>
    </source>
</evidence>
<dbReference type="SUPFAM" id="SSF51182">
    <property type="entry name" value="RmlC-like cupins"/>
    <property type="match status" value="1"/>
</dbReference>
<dbReference type="OrthoDB" id="3786972at2"/>
<evidence type="ECO:0000313" key="3">
    <source>
        <dbReference type="Proteomes" id="UP000008229"/>
    </source>
</evidence>
<gene>
    <name evidence="2" type="ordered locus">Cwoe_2685</name>
</gene>
<dbReference type="Gene3D" id="2.60.120.10">
    <property type="entry name" value="Jelly Rolls"/>
    <property type="match status" value="1"/>
</dbReference>
<dbReference type="InterPro" id="IPR014710">
    <property type="entry name" value="RmlC-like_jellyroll"/>
</dbReference>
<dbReference type="AlphaFoldDB" id="D3F9P2"/>
<reference evidence="2 3" key="1">
    <citation type="journal article" date="2010" name="Stand. Genomic Sci.">
        <title>Complete genome sequence of Conexibacter woesei type strain (ID131577).</title>
        <authorList>
            <person name="Pukall R."/>
            <person name="Lapidus A."/>
            <person name="Glavina Del Rio T."/>
            <person name="Copeland A."/>
            <person name="Tice H."/>
            <person name="Cheng J.-F."/>
            <person name="Lucas S."/>
            <person name="Chen F."/>
            <person name="Nolan M."/>
            <person name="Bruce D."/>
            <person name="Goodwin L."/>
            <person name="Pitluck S."/>
            <person name="Mavromatis K."/>
            <person name="Ivanova N."/>
            <person name="Ovchinnikova G."/>
            <person name="Pati A."/>
            <person name="Chen A."/>
            <person name="Palaniappan K."/>
            <person name="Land M."/>
            <person name="Hauser L."/>
            <person name="Chang Y.-J."/>
            <person name="Jeffries C.D."/>
            <person name="Chain P."/>
            <person name="Meincke L."/>
            <person name="Sims D."/>
            <person name="Brettin T."/>
            <person name="Detter J.C."/>
            <person name="Rohde M."/>
            <person name="Goeker M."/>
            <person name="Bristow J."/>
            <person name="Eisen J.A."/>
            <person name="Markowitz V."/>
            <person name="Kyrpides N.C."/>
            <person name="Klenk H.-P."/>
            <person name="Hugenholtz P."/>
        </authorList>
    </citation>
    <scope>NUCLEOTIDE SEQUENCE [LARGE SCALE GENOMIC DNA]</scope>
    <source>
        <strain evidence="3">DSM 14684 / CIP 108061 / JCM 11494 / NBRC 100937 / ID131577</strain>
    </source>
</reference>
<feature type="chain" id="PRO_5003044298" evidence="1">
    <location>
        <begin position="29"/>
        <end position="170"/>
    </location>
</feature>
<sequence precursor="true">MSTTPRRVRAVLLLVAALVLSAAAGAYATTVLRAAADAPVVRTALAEARDPAGAPGRTLGLSRVTVDPGAQLALHRHPGVQIATIARGTLSYWVVRGSVTVRRGDPDAPGGARVVRTIGAGEKGKVRTGDWIVENPGTIHRAANEGRVEIEILISSLFKDGEPPAIPVRP</sequence>
<dbReference type="InterPro" id="IPR011051">
    <property type="entry name" value="RmlC_Cupin_sf"/>
</dbReference>
<reference evidence="3" key="2">
    <citation type="submission" date="2010-01" db="EMBL/GenBank/DDBJ databases">
        <title>The complete genome of Conexibacter woesei DSM 14684.</title>
        <authorList>
            <consortium name="US DOE Joint Genome Institute (JGI-PGF)"/>
            <person name="Lucas S."/>
            <person name="Copeland A."/>
            <person name="Lapidus A."/>
            <person name="Glavina del Rio T."/>
            <person name="Dalin E."/>
            <person name="Tice H."/>
            <person name="Bruce D."/>
            <person name="Goodwin L."/>
            <person name="Pitluck S."/>
            <person name="Kyrpides N."/>
            <person name="Mavromatis K."/>
            <person name="Ivanova N."/>
            <person name="Mikhailova N."/>
            <person name="Chertkov O."/>
            <person name="Brettin T."/>
            <person name="Detter J.C."/>
            <person name="Han C."/>
            <person name="Larimer F."/>
            <person name="Land M."/>
            <person name="Hauser L."/>
            <person name="Markowitz V."/>
            <person name="Cheng J.-F."/>
            <person name="Hugenholtz P."/>
            <person name="Woyke T."/>
            <person name="Wu D."/>
            <person name="Pukall R."/>
            <person name="Steenblock K."/>
            <person name="Schneider S."/>
            <person name="Klenk H.-P."/>
            <person name="Eisen J.A."/>
        </authorList>
    </citation>
    <scope>NUCLEOTIDE SEQUENCE [LARGE SCALE GENOMIC DNA]</scope>
    <source>
        <strain evidence="3">DSM 14684 / CIP 108061 / JCM 11494 / NBRC 100937 / ID131577</strain>
    </source>
</reference>
<dbReference type="KEGG" id="cwo:Cwoe_2685"/>
<dbReference type="RefSeq" id="WP_012934155.1">
    <property type="nucleotide sequence ID" value="NC_013739.1"/>
</dbReference>
<keyword evidence="1" id="KW-0732">Signal</keyword>
<dbReference type="STRING" id="469383.Cwoe_2685"/>
<dbReference type="eggNOG" id="COG1917">
    <property type="taxonomic scope" value="Bacteria"/>
</dbReference>
<evidence type="ECO:0000256" key="1">
    <source>
        <dbReference type="SAM" id="SignalP"/>
    </source>
</evidence>
<keyword evidence="3" id="KW-1185">Reference proteome</keyword>
<dbReference type="HOGENOM" id="CLU_131969_0_0_11"/>
<accession>D3F9P2</accession>
<organism evidence="2 3">
    <name type="scientific">Conexibacter woesei (strain DSM 14684 / CCUG 47730 / CIP 108061 / JCM 11494 / NBRC 100937 / ID131577)</name>
    <dbReference type="NCBI Taxonomy" id="469383"/>
    <lineage>
        <taxon>Bacteria</taxon>
        <taxon>Bacillati</taxon>
        <taxon>Actinomycetota</taxon>
        <taxon>Thermoleophilia</taxon>
        <taxon>Solirubrobacterales</taxon>
        <taxon>Conexibacteraceae</taxon>
        <taxon>Conexibacter</taxon>
    </lineage>
</organism>